<keyword evidence="6" id="KW-0539">Nucleus</keyword>
<dbReference type="Gene3D" id="3.30.730.10">
    <property type="entry name" value="AP2/ERF domain"/>
    <property type="match status" value="1"/>
</dbReference>
<dbReference type="Gramene" id="mRNA:HanXRQr2_Chr17g0788441">
    <property type="protein sequence ID" value="mRNA:HanXRQr2_Chr17g0788441"/>
    <property type="gene ID" value="HanXRQr2_Chr17g0788441"/>
</dbReference>
<dbReference type="PRINTS" id="PR00367">
    <property type="entry name" value="ETHRSPELEMNT"/>
</dbReference>
<feature type="compositionally biased region" description="Low complexity" evidence="7">
    <location>
        <begin position="160"/>
        <end position="171"/>
    </location>
</feature>
<keyword evidence="2" id="KW-0611">Plant defense</keyword>
<reference evidence="10" key="2">
    <citation type="submission" date="2017-02" db="EMBL/GenBank/DDBJ databases">
        <title>Sunflower complete genome.</title>
        <authorList>
            <person name="Langlade N."/>
            <person name="Munos S."/>
        </authorList>
    </citation>
    <scope>NUCLEOTIDE SEQUENCE [LARGE SCALE GENOMIC DNA]</scope>
    <source>
        <tissue evidence="10">Leaves</tissue>
    </source>
</reference>
<dbReference type="PROSITE" id="PS51032">
    <property type="entry name" value="AP2_ERF"/>
    <property type="match status" value="1"/>
</dbReference>
<dbReference type="AlphaFoldDB" id="A0A251RMR5"/>
<dbReference type="InParanoid" id="A0A251RMR5"/>
<name>A0A251RMR5_HELAN</name>
<sequence>MDSEHNKIVINKHEEEPQHVGDYDYNYHQIVGTNPMDNTSSYGGFIQQYSSLPLPSMMIAPQSQNQQLVTPPDHRQQETTVKRHYRGVRQRPWGKWAAEIRDPSKGARVWLGTFETAESAALAYDQAALKFKGSKAKLNFPERVQGHPELHYIVPTTTATTTTATTTTQPPAATPSQPPNPPPHQAIATIYPDLLQYAQLLSSNEAEMSYFTAALYPHNNTNTADVNTQQQQYYSGSYASHQFPSPTVGSSMSYEPNYINDPVSSSDLGSHQHVNWEWNDAFDPSKNS</sequence>
<reference evidence="9 11" key="1">
    <citation type="journal article" date="2017" name="Nature">
        <title>The sunflower genome provides insights into oil metabolism, flowering and Asterid evolution.</title>
        <authorList>
            <person name="Badouin H."/>
            <person name="Gouzy J."/>
            <person name="Grassa C.J."/>
            <person name="Murat F."/>
            <person name="Staton S.E."/>
            <person name="Cottret L."/>
            <person name="Lelandais-Briere C."/>
            <person name="Owens G.L."/>
            <person name="Carrere S."/>
            <person name="Mayjonade B."/>
            <person name="Legrand L."/>
            <person name="Gill N."/>
            <person name="Kane N.C."/>
            <person name="Bowers J.E."/>
            <person name="Hubner S."/>
            <person name="Bellec A."/>
            <person name="Berard A."/>
            <person name="Berges H."/>
            <person name="Blanchet N."/>
            <person name="Boniface M.C."/>
            <person name="Brunel D."/>
            <person name="Catrice O."/>
            <person name="Chaidir N."/>
            <person name="Claudel C."/>
            <person name="Donnadieu C."/>
            <person name="Faraut T."/>
            <person name="Fievet G."/>
            <person name="Helmstetter N."/>
            <person name="King M."/>
            <person name="Knapp S.J."/>
            <person name="Lai Z."/>
            <person name="Le Paslier M.C."/>
            <person name="Lippi Y."/>
            <person name="Lorenzon L."/>
            <person name="Mandel J.R."/>
            <person name="Marage G."/>
            <person name="Marchand G."/>
            <person name="Marquand E."/>
            <person name="Bret-Mestries E."/>
            <person name="Morien E."/>
            <person name="Nambeesan S."/>
            <person name="Nguyen T."/>
            <person name="Pegot-Espagnet P."/>
            <person name="Pouilly N."/>
            <person name="Raftis F."/>
            <person name="Sallet E."/>
            <person name="Schiex T."/>
            <person name="Thomas J."/>
            <person name="Vandecasteele C."/>
            <person name="Vares D."/>
            <person name="Vear F."/>
            <person name="Vautrin S."/>
            <person name="Crespi M."/>
            <person name="Mangin B."/>
            <person name="Burke J.M."/>
            <person name="Salse J."/>
            <person name="Munos S."/>
            <person name="Vincourt P."/>
            <person name="Rieseberg L.H."/>
            <person name="Langlade N.B."/>
        </authorList>
    </citation>
    <scope>NUCLEOTIDE SEQUENCE [LARGE SCALE GENOMIC DNA]</scope>
    <source>
        <strain evidence="11">cv. SF193</strain>
        <tissue evidence="9">Leaves</tissue>
    </source>
</reference>
<feature type="region of interest" description="Disordered" evidence="7">
    <location>
        <begin position="160"/>
        <end position="184"/>
    </location>
</feature>
<organism evidence="10 11">
    <name type="scientific">Helianthus annuus</name>
    <name type="common">Common sunflower</name>
    <dbReference type="NCBI Taxonomy" id="4232"/>
    <lineage>
        <taxon>Eukaryota</taxon>
        <taxon>Viridiplantae</taxon>
        <taxon>Streptophyta</taxon>
        <taxon>Embryophyta</taxon>
        <taxon>Tracheophyta</taxon>
        <taxon>Spermatophyta</taxon>
        <taxon>Magnoliopsida</taxon>
        <taxon>eudicotyledons</taxon>
        <taxon>Gunneridae</taxon>
        <taxon>Pentapetalae</taxon>
        <taxon>asterids</taxon>
        <taxon>campanulids</taxon>
        <taxon>Asterales</taxon>
        <taxon>Asteraceae</taxon>
        <taxon>Asteroideae</taxon>
        <taxon>Heliantheae alliance</taxon>
        <taxon>Heliantheae</taxon>
        <taxon>Helianthus</taxon>
    </lineage>
</organism>
<dbReference type="SUPFAM" id="SSF54171">
    <property type="entry name" value="DNA-binding domain"/>
    <property type="match status" value="1"/>
</dbReference>
<evidence type="ECO:0000256" key="1">
    <source>
        <dbReference type="ARBA" id="ARBA00004123"/>
    </source>
</evidence>
<dbReference type="FunCoup" id="A0A251RMR5">
    <property type="interactions" value="305"/>
</dbReference>
<evidence type="ECO:0000313" key="11">
    <source>
        <dbReference type="Proteomes" id="UP000215914"/>
    </source>
</evidence>
<evidence type="ECO:0000256" key="2">
    <source>
        <dbReference type="ARBA" id="ARBA00022821"/>
    </source>
</evidence>
<evidence type="ECO:0000256" key="4">
    <source>
        <dbReference type="ARBA" id="ARBA00023125"/>
    </source>
</evidence>
<dbReference type="PANTHER" id="PTHR31190">
    <property type="entry name" value="DNA-BINDING DOMAIN"/>
    <property type="match status" value="1"/>
</dbReference>
<evidence type="ECO:0000313" key="9">
    <source>
        <dbReference type="EMBL" id="KAF5754189.1"/>
    </source>
</evidence>
<dbReference type="InterPro" id="IPR044808">
    <property type="entry name" value="ERF_plant"/>
</dbReference>
<dbReference type="InterPro" id="IPR001471">
    <property type="entry name" value="AP2/ERF_dom"/>
</dbReference>
<comment type="subcellular location">
    <subcellularLocation>
        <location evidence="1">Nucleus</location>
    </subcellularLocation>
</comment>
<keyword evidence="11" id="KW-1185">Reference proteome</keyword>
<evidence type="ECO:0000313" key="10">
    <source>
        <dbReference type="EMBL" id="OTF85481.1"/>
    </source>
</evidence>
<evidence type="ECO:0000259" key="8">
    <source>
        <dbReference type="PROSITE" id="PS51032"/>
    </source>
</evidence>
<keyword evidence="3" id="KW-0805">Transcription regulation</keyword>
<dbReference type="Pfam" id="PF00847">
    <property type="entry name" value="AP2"/>
    <property type="match status" value="1"/>
</dbReference>
<keyword evidence="5" id="KW-0804">Transcription</keyword>
<dbReference type="GO" id="GO:0005634">
    <property type="term" value="C:nucleus"/>
    <property type="evidence" value="ECO:0007669"/>
    <property type="project" value="UniProtKB-SubCell"/>
</dbReference>
<dbReference type="InterPro" id="IPR036955">
    <property type="entry name" value="AP2/ERF_dom_sf"/>
</dbReference>
<dbReference type="GO" id="GO:0003677">
    <property type="term" value="F:DNA binding"/>
    <property type="evidence" value="ECO:0007669"/>
    <property type="project" value="UniProtKB-KW"/>
</dbReference>
<dbReference type="CDD" id="cd00018">
    <property type="entry name" value="AP2"/>
    <property type="match status" value="1"/>
</dbReference>
<dbReference type="GO" id="GO:0003700">
    <property type="term" value="F:DNA-binding transcription factor activity"/>
    <property type="evidence" value="ECO:0007669"/>
    <property type="project" value="InterPro"/>
</dbReference>
<evidence type="ECO:0000256" key="3">
    <source>
        <dbReference type="ARBA" id="ARBA00023015"/>
    </source>
</evidence>
<dbReference type="GO" id="GO:0006952">
    <property type="term" value="P:defense response"/>
    <property type="evidence" value="ECO:0007669"/>
    <property type="project" value="UniProtKB-KW"/>
</dbReference>
<dbReference type="InterPro" id="IPR016177">
    <property type="entry name" value="DNA-bd_dom_sf"/>
</dbReference>
<evidence type="ECO:0000256" key="5">
    <source>
        <dbReference type="ARBA" id="ARBA00023163"/>
    </source>
</evidence>
<evidence type="ECO:0000256" key="6">
    <source>
        <dbReference type="ARBA" id="ARBA00023242"/>
    </source>
</evidence>
<keyword evidence="4 10" id="KW-0238">DNA-binding</keyword>
<proteinExistence type="predicted"/>
<dbReference type="PANTHER" id="PTHR31190:SF218">
    <property type="entry name" value="GENOME ASSEMBLY, CHROMOSOME: A02"/>
    <property type="match status" value="1"/>
</dbReference>
<protein>
    <submittedName>
        <fullName evidence="10">Putative DNA-binding domain-containing protein</fullName>
    </submittedName>
    <submittedName>
        <fullName evidence="9">Transcription factor AP2-EREBP family</fullName>
    </submittedName>
</protein>
<feature type="compositionally biased region" description="Pro residues" evidence="7">
    <location>
        <begin position="172"/>
        <end position="184"/>
    </location>
</feature>
<dbReference type="GO" id="GO:0009873">
    <property type="term" value="P:ethylene-activated signaling pathway"/>
    <property type="evidence" value="ECO:0007669"/>
    <property type="project" value="InterPro"/>
</dbReference>
<dbReference type="SMART" id="SM00380">
    <property type="entry name" value="AP2"/>
    <property type="match status" value="1"/>
</dbReference>
<dbReference type="Proteomes" id="UP000215914">
    <property type="component" value="Chromosome 17"/>
</dbReference>
<dbReference type="EMBL" id="CM007906">
    <property type="protein sequence ID" value="OTF85481.1"/>
    <property type="molecule type" value="Genomic_DNA"/>
</dbReference>
<dbReference type="FunFam" id="3.30.730.10:FF:000001">
    <property type="entry name" value="Ethylene-responsive transcription factor 2"/>
    <property type="match status" value="1"/>
</dbReference>
<feature type="domain" description="AP2/ERF" evidence="8">
    <location>
        <begin position="84"/>
        <end position="141"/>
    </location>
</feature>
<dbReference type="OrthoDB" id="1925932at2759"/>
<accession>A0A251RMR5</accession>
<evidence type="ECO:0000256" key="7">
    <source>
        <dbReference type="SAM" id="MobiDB-lite"/>
    </source>
</evidence>
<gene>
    <name evidence="10" type="ORF">HannXRQ_Chr17g0540441</name>
    <name evidence="9" type="ORF">HanXRQr2_Chr17g0788441</name>
</gene>
<dbReference type="EMBL" id="MNCJ02000332">
    <property type="protein sequence ID" value="KAF5754189.1"/>
    <property type="molecule type" value="Genomic_DNA"/>
</dbReference>
<reference evidence="9" key="3">
    <citation type="submission" date="2020-06" db="EMBL/GenBank/DDBJ databases">
        <title>Helianthus annuus Genome sequencing and assembly Release 2.</title>
        <authorList>
            <person name="Gouzy J."/>
            <person name="Langlade N."/>
            <person name="Munos S."/>
        </authorList>
    </citation>
    <scope>NUCLEOTIDE SEQUENCE</scope>
    <source>
        <tissue evidence="9">Leaves</tissue>
    </source>
</reference>